<reference evidence="3 4" key="1">
    <citation type="submission" date="2016-10" db="EMBL/GenBank/DDBJ databases">
        <authorList>
            <person name="de Groot N.N."/>
        </authorList>
    </citation>
    <scope>NUCLEOTIDE SEQUENCE [LARGE SCALE GENOMIC DNA]</scope>
    <source>
        <strain evidence="3 4">DSM 16957</strain>
    </source>
</reference>
<dbReference type="Gene3D" id="3.30.9.10">
    <property type="entry name" value="D-Amino Acid Oxidase, subunit A, domain 2"/>
    <property type="match status" value="1"/>
</dbReference>
<dbReference type="PANTHER" id="PTHR13847">
    <property type="entry name" value="SARCOSINE DEHYDROGENASE-RELATED"/>
    <property type="match status" value="1"/>
</dbReference>
<feature type="domain" description="FAD dependent oxidoreductase" evidence="2">
    <location>
        <begin position="11"/>
        <end position="401"/>
    </location>
</feature>
<dbReference type="PANTHER" id="PTHR13847:SF289">
    <property type="entry name" value="GLYCINE OXIDASE"/>
    <property type="match status" value="1"/>
</dbReference>
<protein>
    <submittedName>
        <fullName evidence="3">D-amino acid dehydrogenase small subunit</fullName>
    </submittedName>
</protein>
<dbReference type="AlphaFoldDB" id="A0A1G6SX76"/>
<evidence type="ECO:0000313" key="3">
    <source>
        <dbReference type="EMBL" id="SDD21341.1"/>
    </source>
</evidence>
<dbReference type="STRING" id="265719.SAMN04488509_101747"/>
<dbReference type="EMBL" id="FNAG01000001">
    <property type="protein sequence ID" value="SDD21341.1"/>
    <property type="molecule type" value="Genomic_DNA"/>
</dbReference>
<dbReference type="SUPFAM" id="SSF51905">
    <property type="entry name" value="FAD/NAD(P)-binding domain"/>
    <property type="match status" value="1"/>
</dbReference>
<gene>
    <name evidence="3" type="ORF">SAMN04488509_101747</name>
</gene>
<dbReference type="InterPro" id="IPR036188">
    <property type="entry name" value="FAD/NAD-bd_sf"/>
</dbReference>
<proteinExistence type="predicted"/>
<dbReference type="GO" id="GO:0005737">
    <property type="term" value="C:cytoplasm"/>
    <property type="evidence" value="ECO:0007669"/>
    <property type="project" value="TreeGrafter"/>
</dbReference>
<dbReference type="Proteomes" id="UP000199603">
    <property type="component" value="Unassembled WGS sequence"/>
</dbReference>
<keyword evidence="1" id="KW-0560">Oxidoreductase</keyword>
<dbReference type="InterPro" id="IPR006076">
    <property type="entry name" value="FAD-dep_OxRdtase"/>
</dbReference>
<organism evidence="3 4">
    <name type="scientific">Aquimonas voraii</name>
    <dbReference type="NCBI Taxonomy" id="265719"/>
    <lineage>
        <taxon>Bacteria</taxon>
        <taxon>Pseudomonadati</taxon>
        <taxon>Pseudomonadota</taxon>
        <taxon>Gammaproteobacteria</taxon>
        <taxon>Lysobacterales</taxon>
        <taxon>Lysobacteraceae</taxon>
        <taxon>Aquimonas</taxon>
    </lineage>
</organism>
<accession>A0A1G6SX76</accession>
<dbReference type="OrthoDB" id="9805337at2"/>
<dbReference type="SUPFAM" id="SSF54373">
    <property type="entry name" value="FAD-linked reductases, C-terminal domain"/>
    <property type="match status" value="1"/>
</dbReference>
<name>A0A1G6SX76_9GAMM</name>
<dbReference type="Pfam" id="PF01266">
    <property type="entry name" value="DAO"/>
    <property type="match status" value="1"/>
</dbReference>
<evidence type="ECO:0000313" key="4">
    <source>
        <dbReference type="Proteomes" id="UP000199603"/>
    </source>
</evidence>
<dbReference type="RefSeq" id="WP_091238988.1">
    <property type="nucleotide sequence ID" value="NZ_FNAG01000001.1"/>
</dbReference>
<dbReference type="Gene3D" id="3.50.50.60">
    <property type="entry name" value="FAD/NAD(P)-binding domain"/>
    <property type="match status" value="2"/>
</dbReference>
<evidence type="ECO:0000256" key="1">
    <source>
        <dbReference type="ARBA" id="ARBA00023002"/>
    </source>
</evidence>
<dbReference type="GO" id="GO:0016491">
    <property type="term" value="F:oxidoreductase activity"/>
    <property type="evidence" value="ECO:0007669"/>
    <property type="project" value="UniProtKB-KW"/>
</dbReference>
<sequence length="419" mass="45937">MSQPGSDQDEVLILGGGVIGLCSALYLLEAGRQVRVLERRHVGAGASHGNCGTLTPSHAPPLAAPGVIAKGLRWMLKPDAPLYVKPRIDPALWRWLLRFSARCNRRDWRDSAAKRAILLNASRQLLAEAVVRHGLDCEHSDTGLTYVFRTQQLFDEVAADLPALTEFGIRAEVHEGMRVEREEPALKPGVAGGIYFPDDGHLRPDRYLKALAQRIRDLGGEIEEGVSVERIDTAQGRVAAVHTSRGELRPRELVFALGAWSPAFADQLGLKLPIQPGKGYSITYTRPGLAPRRPMVLKERSVCVTTWSDGYRLGSTMEFSGYDESLNRVRLAALERGAAEFLHEPVGGSKQEEWFGWRPMTWDDLPFIGRAPRAQNLVIAAGHGMMGVSMSAVSGHLVADLICGREPIIDPAIVSPTRV</sequence>
<keyword evidence="4" id="KW-1185">Reference proteome</keyword>
<evidence type="ECO:0000259" key="2">
    <source>
        <dbReference type="Pfam" id="PF01266"/>
    </source>
</evidence>